<dbReference type="Proteomes" id="UP000620046">
    <property type="component" value="Unassembled WGS sequence"/>
</dbReference>
<evidence type="ECO:0000313" key="1">
    <source>
        <dbReference type="EMBL" id="GGA39296.1"/>
    </source>
</evidence>
<gene>
    <name evidence="1" type="ORF">GCM10010981_30690</name>
</gene>
<evidence type="ECO:0000313" key="2">
    <source>
        <dbReference type="Proteomes" id="UP000620046"/>
    </source>
</evidence>
<name>A0ABQ1G9D0_9GAMM</name>
<organism evidence="1 2">
    <name type="scientific">Dyella nitratireducens</name>
    <dbReference type="NCBI Taxonomy" id="1849580"/>
    <lineage>
        <taxon>Bacteria</taxon>
        <taxon>Pseudomonadati</taxon>
        <taxon>Pseudomonadota</taxon>
        <taxon>Gammaproteobacteria</taxon>
        <taxon>Lysobacterales</taxon>
        <taxon>Rhodanobacteraceae</taxon>
        <taxon>Dyella</taxon>
    </lineage>
</organism>
<keyword evidence="2" id="KW-1185">Reference proteome</keyword>
<protein>
    <submittedName>
        <fullName evidence="1">Uncharacterized protein</fullName>
    </submittedName>
</protein>
<comment type="caution">
    <text evidence="1">The sequence shown here is derived from an EMBL/GenBank/DDBJ whole genome shotgun (WGS) entry which is preliminary data.</text>
</comment>
<dbReference type="EMBL" id="BMJA01000002">
    <property type="protein sequence ID" value="GGA39296.1"/>
    <property type="molecule type" value="Genomic_DNA"/>
</dbReference>
<reference evidence="2" key="1">
    <citation type="journal article" date="2019" name="Int. J. Syst. Evol. Microbiol.">
        <title>The Global Catalogue of Microorganisms (GCM) 10K type strain sequencing project: providing services to taxonomists for standard genome sequencing and annotation.</title>
        <authorList>
            <consortium name="The Broad Institute Genomics Platform"/>
            <consortium name="The Broad Institute Genome Sequencing Center for Infectious Disease"/>
            <person name="Wu L."/>
            <person name="Ma J."/>
        </authorList>
    </citation>
    <scope>NUCLEOTIDE SEQUENCE [LARGE SCALE GENOMIC DNA]</scope>
    <source>
        <strain evidence="2">CGMCC 1.15439</strain>
    </source>
</reference>
<accession>A0ABQ1G9D0</accession>
<sequence length="190" mass="21318">MELKKSDNPIDNASIAKQVLSNLFYGWGYNFYRHENQLRADDLLIRSRISDWLGESRAHVAALESTYRRKYLPAPTREHPFPDANAVSQAQALQRIQRDLESMETVIRTAPVPEMDRIHQRHRNEGETLEALVSVDSALVLHVKNLRDAIVAIDDGAVAIDAVPALLKAGQIEATWQQRGQVLSALVESG</sequence>
<proteinExistence type="predicted"/>